<dbReference type="GO" id="GO:0016020">
    <property type="term" value="C:membrane"/>
    <property type="evidence" value="ECO:0007669"/>
    <property type="project" value="UniProtKB-SubCell"/>
</dbReference>
<dbReference type="SUPFAM" id="SSF51735">
    <property type="entry name" value="NAD(P)-binding Rossmann-fold domains"/>
    <property type="match status" value="1"/>
</dbReference>
<dbReference type="EMBL" id="JAAOAM010000344">
    <property type="protein sequence ID" value="KAF5533016.1"/>
    <property type="molecule type" value="Genomic_DNA"/>
</dbReference>
<dbReference type="Pfam" id="PF00107">
    <property type="entry name" value="ADH_zinc_N"/>
    <property type="match status" value="1"/>
</dbReference>
<dbReference type="PROSITE" id="PS00059">
    <property type="entry name" value="ADH_ZINC"/>
    <property type="match status" value="1"/>
</dbReference>
<sequence length="671" mass="72867">MDAPKSYYLYNPSEPLAGVVAGLYGVSFCITLWQIIRKKAWVWLFMLLAVAMEVIGYAARVVSASKPTEKGPYVVQFTLVILPPVLMAGVIYVIFARIVFWVVPPESRTLRFLWVPARFITLLFVGFDVISLLLQLVAAVLIAGTDPTDPDAKSKLNLGKTLGIVGVSTQIAGFGLFTVSAIRFHFAARRLSPDFAKDNQEKHGIVKKWQTLLIVVNVSCLLILVRSIYREIDFAGGKDGTTHQKEWYLYVFDTLPILLVVFLYNVFFPGSYLKHLGFKVPKEREGAVLDTEAADKQVSTTAESSVRLDAPCGTVKCYKVAVLTSSQEHNAKPTFEIKQLPRPVPGPNEVLIRLSLTSLCGSDLGMALGHMGPVGKILGHEGVGKVAELGSNIANLDPSVQIGQRVGIAWIRDICGTCSMCVDIANEGETRCVEALHSAKAYDGTFAEYTLVPLRYLARIPPTFDDIPDEEIAPILCGGVTAYKAIKNCNLTPGQWVVISGAGGGVGALGVAYAHAMGYRVIAVDAGPGKEEYCKSQGAEHYVDALSGIDAGKQVKDLTDGQGAKAVVVTATAAAAYQKAFDMLGPFGTLMCVSILPEEAKISFHPLWFIDNGWTVKGSAVGTRADILEALQFVKRRLVIPKIKWANLEDIEGLMEQMSQGQLEGKYVMKL</sequence>
<feature type="transmembrane region" description="Helical" evidence="12">
    <location>
        <begin position="115"/>
        <end position="142"/>
    </location>
</feature>
<keyword evidence="8" id="KW-0560">Oxidoreductase</keyword>
<feature type="domain" description="Enoyl reductase (ER)" evidence="13">
    <location>
        <begin position="330"/>
        <end position="669"/>
    </location>
</feature>
<evidence type="ECO:0000256" key="9">
    <source>
        <dbReference type="ARBA" id="ARBA00023027"/>
    </source>
</evidence>
<feature type="transmembrane region" description="Helical" evidence="12">
    <location>
        <begin position="162"/>
        <end position="188"/>
    </location>
</feature>
<keyword evidence="4 12" id="KW-0812">Transmembrane</keyword>
<keyword evidence="5 11" id="KW-0479">Metal-binding</keyword>
<evidence type="ECO:0000256" key="8">
    <source>
        <dbReference type="ARBA" id="ARBA00023002"/>
    </source>
</evidence>
<accession>A0A8H5MK23</accession>
<dbReference type="GO" id="GO:0008270">
    <property type="term" value="F:zinc ion binding"/>
    <property type="evidence" value="ECO:0007669"/>
    <property type="project" value="InterPro"/>
</dbReference>
<dbReference type="InterPro" id="IPR002328">
    <property type="entry name" value="ADH_Zn_CS"/>
</dbReference>
<dbReference type="SMART" id="SM00829">
    <property type="entry name" value="PKS_ER"/>
    <property type="match status" value="1"/>
</dbReference>
<dbReference type="Pfam" id="PF08240">
    <property type="entry name" value="ADH_N"/>
    <property type="match status" value="1"/>
</dbReference>
<evidence type="ECO:0000256" key="5">
    <source>
        <dbReference type="ARBA" id="ARBA00022723"/>
    </source>
</evidence>
<dbReference type="PANTHER" id="PTHR42940:SF5">
    <property type="entry name" value="ALCOHOL DEHYDROGENASE 2"/>
    <property type="match status" value="1"/>
</dbReference>
<name>A0A8H5MK23_9HYPO</name>
<evidence type="ECO:0000256" key="7">
    <source>
        <dbReference type="ARBA" id="ARBA00022989"/>
    </source>
</evidence>
<dbReference type="InterPro" id="IPR036291">
    <property type="entry name" value="NAD(P)-bd_dom_sf"/>
</dbReference>
<comment type="similarity">
    <text evidence="3 11">Belongs to the zinc-containing alcohol dehydrogenase family.</text>
</comment>
<dbReference type="InterPro" id="IPR011032">
    <property type="entry name" value="GroES-like_sf"/>
</dbReference>
<keyword evidence="9" id="KW-0520">NAD</keyword>
<dbReference type="Gene3D" id="3.40.50.720">
    <property type="entry name" value="NAD(P)-binding Rossmann-like Domain"/>
    <property type="match status" value="1"/>
</dbReference>
<feature type="transmembrane region" description="Helical" evidence="12">
    <location>
        <begin position="40"/>
        <end position="59"/>
    </location>
</feature>
<dbReference type="CDD" id="cd08297">
    <property type="entry name" value="CAD3"/>
    <property type="match status" value="1"/>
</dbReference>
<evidence type="ECO:0000313" key="14">
    <source>
        <dbReference type="EMBL" id="KAF5533016.1"/>
    </source>
</evidence>
<evidence type="ECO:0000256" key="3">
    <source>
        <dbReference type="ARBA" id="ARBA00008072"/>
    </source>
</evidence>
<keyword evidence="10 12" id="KW-0472">Membrane</keyword>
<evidence type="ECO:0000256" key="12">
    <source>
        <dbReference type="SAM" id="Phobius"/>
    </source>
</evidence>
<feature type="transmembrane region" description="Helical" evidence="12">
    <location>
        <begin position="15"/>
        <end position="33"/>
    </location>
</feature>
<dbReference type="Pfam" id="PF04479">
    <property type="entry name" value="RTA1"/>
    <property type="match status" value="1"/>
</dbReference>
<evidence type="ECO:0000313" key="15">
    <source>
        <dbReference type="Proteomes" id="UP000522262"/>
    </source>
</evidence>
<keyword evidence="6 11" id="KW-0862">Zinc</keyword>
<dbReference type="PANTHER" id="PTHR42940">
    <property type="entry name" value="ALCOHOL DEHYDROGENASE 1-RELATED"/>
    <property type="match status" value="1"/>
</dbReference>
<dbReference type="Gene3D" id="3.90.180.10">
    <property type="entry name" value="Medium-chain alcohol dehydrogenases, catalytic domain"/>
    <property type="match status" value="1"/>
</dbReference>
<keyword evidence="7 12" id="KW-1133">Transmembrane helix</keyword>
<evidence type="ECO:0000256" key="10">
    <source>
        <dbReference type="ARBA" id="ARBA00023136"/>
    </source>
</evidence>
<keyword evidence="15" id="KW-1185">Reference proteome</keyword>
<evidence type="ECO:0000256" key="6">
    <source>
        <dbReference type="ARBA" id="ARBA00022833"/>
    </source>
</evidence>
<feature type="transmembrane region" description="Helical" evidence="12">
    <location>
        <begin position="249"/>
        <end position="268"/>
    </location>
</feature>
<evidence type="ECO:0000256" key="2">
    <source>
        <dbReference type="ARBA" id="ARBA00004141"/>
    </source>
</evidence>
<comment type="cofactor">
    <cofactor evidence="1 11">
        <name>Zn(2+)</name>
        <dbReference type="ChEBI" id="CHEBI:29105"/>
    </cofactor>
</comment>
<dbReference type="Proteomes" id="UP000522262">
    <property type="component" value="Unassembled WGS sequence"/>
</dbReference>
<evidence type="ECO:0000256" key="4">
    <source>
        <dbReference type="ARBA" id="ARBA00022692"/>
    </source>
</evidence>
<dbReference type="SUPFAM" id="SSF50129">
    <property type="entry name" value="GroES-like"/>
    <property type="match status" value="1"/>
</dbReference>
<dbReference type="InterPro" id="IPR020843">
    <property type="entry name" value="ER"/>
</dbReference>
<dbReference type="AlphaFoldDB" id="A0A8H5MK23"/>
<evidence type="ECO:0000256" key="1">
    <source>
        <dbReference type="ARBA" id="ARBA00001947"/>
    </source>
</evidence>
<comment type="subcellular location">
    <subcellularLocation>
        <location evidence="2">Membrane</location>
        <topology evidence="2">Multi-pass membrane protein</topology>
    </subcellularLocation>
</comment>
<reference evidence="14 15" key="1">
    <citation type="submission" date="2020-05" db="EMBL/GenBank/DDBJ databases">
        <title>Identification and distribution of gene clusters putatively required for synthesis of sphingolipid metabolism inhibitors in phylogenetically diverse species of the filamentous fungus Fusarium.</title>
        <authorList>
            <person name="Kim H.-S."/>
            <person name="Busman M."/>
            <person name="Brown D.W."/>
            <person name="Divon H."/>
            <person name="Uhlig S."/>
            <person name="Proctor R.H."/>
        </authorList>
    </citation>
    <scope>NUCLEOTIDE SEQUENCE [LARGE SCALE GENOMIC DNA]</scope>
    <source>
        <strain evidence="14 15">NRRL 53147</strain>
    </source>
</reference>
<proteinExistence type="inferred from homology"/>
<dbReference type="GO" id="GO:0004022">
    <property type="term" value="F:alcohol dehydrogenase (NAD+) activity"/>
    <property type="evidence" value="ECO:0007669"/>
    <property type="project" value="TreeGrafter"/>
</dbReference>
<evidence type="ECO:0000256" key="11">
    <source>
        <dbReference type="RuleBase" id="RU361277"/>
    </source>
</evidence>
<gene>
    <name evidence="14" type="ORF">FMEXI_12099</name>
</gene>
<comment type="caution">
    <text evidence="14">The sequence shown here is derived from an EMBL/GenBank/DDBJ whole genome shotgun (WGS) entry which is preliminary data.</text>
</comment>
<dbReference type="InterPro" id="IPR013154">
    <property type="entry name" value="ADH-like_N"/>
</dbReference>
<organism evidence="14 15">
    <name type="scientific">Fusarium mexicanum</name>
    <dbReference type="NCBI Taxonomy" id="751941"/>
    <lineage>
        <taxon>Eukaryota</taxon>
        <taxon>Fungi</taxon>
        <taxon>Dikarya</taxon>
        <taxon>Ascomycota</taxon>
        <taxon>Pezizomycotina</taxon>
        <taxon>Sordariomycetes</taxon>
        <taxon>Hypocreomycetidae</taxon>
        <taxon>Hypocreales</taxon>
        <taxon>Nectriaceae</taxon>
        <taxon>Fusarium</taxon>
        <taxon>Fusarium fujikuroi species complex</taxon>
    </lineage>
</organism>
<dbReference type="InterPro" id="IPR007568">
    <property type="entry name" value="RTA1"/>
</dbReference>
<dbReference type="InterPro" id="IPR013149">
    <property type="entry name" value="ADH-like_C"/>
</dbReference>
<dbReference type="GO" id="GO:0005737">
    <property type="term" value="C:cytoplasm"/>
    <property type="evidence" value="ECO:0007669"/>
    <property type="project" value="TreeGrafter"/>
</dbReference>
<dbReference type="FunFam" id="3.40.50.720:FF:000039">
    <property type="entry name" value="Alcohol dehydrogenase AdhP"/>
    <property type="match status" value="1"/>
</dbReference>
<feature type="transmembrane region" description="Helical" evidence="12">
    <location>
        <begin position="79"/>
        <end position="103"/>
    </location>
</feature>
<evidence type="ECO:0000259" key="13">
    <source>
        <dbReference type="SMART" id="SM00829"/>
    </source>
</evidence>
<protein>
    <submittedName>
        <fullName evidence="14">Alcohol dehydrogenase I-ADH1</fullName>
    </submittedName>
</protein>